<keyword evidence="4 8" id="KW-0732">Signal</keyword>
<dbReference type="InterPro" id="IPR014756">
    <property type="entry name" value="Ig_E-set"/>
</dbReference>
<comment type="similarity">
    <text evidence="2 6">Belongs to the glycosyl hydrolase 13 family.</text>
</comment>
<gene>
    <name evidence="10" type="ORF">M5W83_07185</name>
</gene>
<dbReference type="EMBL" id="JAMDMM010000016">
    <property type="protein sequence ID" value="MCY9606932.1"/>
    <property type="molecule type" value="Genomic_DNA"/>
</dbReference>
<comment type="cofactor">
    <cofactor evidence="1">
        <name>Ca(2+)</name>
        <dbReference type="ChEBI" id="CHEBI:29108"/>
    </cofactor>
</comment>
<evidence type="ECO:0000313" key="10">
    <source>
        <dbReference type="EMBL" id="MCY9606932.1"/>
    </source>
</evidence>
<keyword evidence="3" id="KW-0479">Metal-binding</keyword>
<dbReference type="Gene3D" id="3.20.20.80">
    <property type="entry name" value="Glycosidases"/>
    <property type="match status" value="1"/>
</dbReference>
<evidence type="ECO:0000256" key="5">
    <source>
        <dbReference type="ARBA" id="ARBA00022837"/>
    </source>
</evidence>
<dbReference type="PRINTS" id="PR00110">
    <property type="entry name" value="ALPHAAMYLASE"/>
</dbReference>
<dbReference type="SMART" id="SM00642">
    <property type="entry name" value="Aamy"/>
    <property type="match status" value="1"/>
</dbReference>
<keyword evidence="5" id="KW-0106">Calcium</keyword>
<feature type="signal peptide" evidence="8">
    <location>
        <begin position="1"/>
        <end position="27"/>
    </location>
</feature>
<accession>A0ABT4FRZ3</accession>
<dbReference type="InterPro" id="IPR006046">
    <property type="entry name" value="Alpha_amylase"/>
</dbReference>
<comment type="caution">
    <text evidence="10">The sequence shown here is derived from an EMBL/GenBank/DDBJ whole genome shotgun (WGS) entry which is preliminary data.</text>
</comment>
<sequence>MMTMNRFMKKLFSVFLALALIVGYTAAYPLPADAAASGRSLGPVTSKDVIYQILTDRFYDGDPANNIPPRTPPELFNDDNGDGRGDGTDLNKYQGGDWKGIQEKIPYLKNMGITAVWISAPYENRENLIAGMYASYHGYHARNYFATNPHFGKMQDFTALVDALHDNGIKVVIDFVTNHSGPRPDGDGVLYEPDRDSSGQYVFDPDGNPIDYNGDGKVENRIADILNDMNGFFHHEGDRPDSDTSQFGYRHKELASLADYSQENGVVIEHLEKAGKFWKAKGIDGFRHDATLHMNPAFVKGFKDAIDSAPGGPVTHFGEFFIGRPDPKYDEYRTFPDRTGVNNLDFEYYNANRQAFGDFSRSMSDFGQMLVQTSADYTVVNQAVTFIDNHDVSRFRYIQPNDKPYHASLAVLLTSRGIPNLYYGTEQYLNPGHGGSDAGRLFMQTAAPAFSEQTVAYRLIGKLSALRQSNEALAYGTTDILYSNDDALVYKRQFFGTQVIVAVNRQPDRSVSVPALRTTLPAGTYADALDGLLYGRAMTVVNQNGAFQIPAFTLAGGEVSVWSHNPPADPAEPHIGDVISTMGRPGNTVYIYGTGLGGATTVAFGSQQATVVSAQDNRIAAVVPHVPAGDYAITVTKGGKTSNPFRYQVLGGDQVQVIFHVNKTTQPGQNVYVIGDIAELGGWNPDKALDSFMNPNYPEWFLPVSVPAGATFQFKFIITDTAGHVTWEGGANRTFTATSNPTGTSDTPVYTWQP</sequence>
<feature type="chain" id="PRO_5045327963" evidence="8">
    <location>
        <begin position="28"/>
        <end position="754"/>
    </location>
</feature>
<dbReference type="InterPro" id="IPR002909">
    <property type="entry name" value="IPT_dom"/>
</dbReference>
<dbReference type="SMART" id="SM01065">
    <property type="entry name" value="CBM_2"/>
    <property type="match status" value="1"/>
</dbReference>
<evidence type="ECO:0000256" key="6">
    <source>
        <dbReference type="RuleBase" id="RU003615"/>
    </source>
</evidence>
<proteinExistence type="inferred from homology"/>
<dbReference type="GO" id="GO:0016787">
    <property type="term" value="F:hydrolase activity"/>
    <property type="evidence" value="ECO:0007669"/>
    <property type="project" value="UniProtKB-KW"/>
</dbReference>
<dbReference type="SMART" id="SM00632">
    <property type="entry name" value="Aamy_C"/>
    <property type="match status" value="1"/>
</dbReference>
<reference evidence="10 11" key="1">
    <citation type="submission" date="2022-05" db="EMBL/GenBank/DDBJ databases">
        <title>Genome Sequencing of Bee-Associated Microbes.</title>
        <authorList>
            <person name="Dunlap C."/>
        </authorList>
    </citation>
    <scope>NUCLEOTIDE SEQUENCE [LARGE SCALE GENOMIC DNA]</scope>
    <source>
        <strain evidence="10 11">NRRL B-14613</strain>
    </source>
</reference>
<dbReference type="Pfam" id="PF01833">
    <property type="entry name" value="TIG"/>
    <property type="match status" value="1"/>
</dbReference>
<dbReference type="InterPro" id="IPR013783">
    <property type="entry name" value="Ig-like_fold"/>
</dbReference>
<dbReference type="CDD" id="cd11320">
    <property type="entry name" value="AmyAc_AmyMalt_CGTase_like"/>
    <property type="match status" value="1"/>
</dbReference>
<evidence type="ECO:0000256" key="1">
    <source>
        <dbReference type="ARBA" id="ARBA00001913"/>
    </source>
</evidence>
<keyword evidence="10" id="KW-0378">Hydrolase</keyword>
<dbReference type="InterPro" id="IPR017853">
    <property type="entry name" value="GH"/>
</dbReference>
<dbReference type="RefSeq" id="WP_208620096.1">
    <property type="nucleotide sequence ID" value="NZ_CABMNB010000038.1"/>
</dbReference>
<dbReference type="SUPFAM" id="SSF49452">
    <property type="entry name" value="Starch-binding domain-like"/>
    <property type="match status" value="1"/>
</dbReference>
<dbReference type="GeneID" id="76997104"/>
<organism evidence="10 11">
    <name type="scientific">Paenibacillus thiaminolyticus</name>
    <name type="common">Bacillus thiaminolyticus</name>
    <dbReference type="NCBI Taxonomy" id="49283"/>
    <lineage>
        <taxon>Bacteria</taxon>
        <taxon>Bacillati</taxon>
        <taxon>Bacillota</taxon>
        <taxon>Bacilli</taxon>
        <taxon>Bacillales</taxon>
        <taxon>Paenibacillaceae</taxon>
        <taxon>Paenibacillus</taxon>
    </lineage>
</organism>
<evidence type="ECO:0000256" key="8">
    <source>
        <dbReference type="SAM" id="SignalP"/>
    </source>
</evidence>
<dbReference type="CDD" id="cd00604">
    <property type="entry name" value="IPT_CGTD"/>
    <property type="match status" value="1"/>
</dbReference>
<dbReference type="Pfam" id="PF00686">
    <property type="entry name" value="CBM_20"/>
    <property type="match status" value="1"/>
</dbReference>
<dbReference type="PANTHER" id="PTHR10357">
    <property type="entry name" value="ALPHA-AMYLASE FAMILY MEMBER"/>
    <property type="match status" value="1"/>
</dbReference>
<dbReference type="InterPro" id="IPR002044">
    <property type="entry name" value="CBM20"/>
</dbReference>
<dbReference type="SUPFAM" id="SSF51445">
    <property type="entry name" value="(Trans)glycosidases"/>
    <property type="match status" value="1"/>
</dbReference>
<evidence type="ECO:0000259" key="9">
    <source>
        <dbReference type="PROSITE" id="PS51166"/>
    </source>
</evidence>
<dbReference type="InterPro" id="IPR013780">
    <property type="entry name" value="Glyco_hydro_b"/>
</dbReference>
<evidence type="ECO:0000256" key="7">
    <source>
        <dbReference type="SAM" id="MobiDB-lite"/>
    </source>
</evidence>
<dbReference type="Gene3D" id="2.60.40.1180">
    <property type="entry name" value="Golgi alpha-mannosidase II"/>
    <property type="match status" value="1"/>
</dbReference>
<feature type="region of interest" description="Disordered" evidence="7">
    <location>
        <begin position="62"/>
        <end position="89"/>
    </location>
</feature>
<evidence type="ECO:0000256" key="3">
    <source>
        <dbReference type="ARBA" id="ARBA00022723"/>
    </source>
</evidence>
<name>A0ABT4FRZ3_PANTH</name>
<evidence type="ECO:0000313" key="11">
    <source>
        <dbReference type="Proteomes" id="UP001209276"/>
    </source>
</evidence>
<dbReference type="InterPro" id="IPR006047">
    <property type="entry name" value="GH13_cat_dom"/>
</dbReference>
<evidence type="ECO:0000256" key="4">
    <source>
        <dbReference type="ARBA" id="ARBA00022729"/>
    </source>
</evidence>
<dbReference type="SUPFAM" id="SSF51011">
    <property type="entry name" value="Glycosyl hydrolase domain"/>
    <property type="match status" value="1"/>
</dbReference>
<dbReference type="Proteomes" id="UP001209276">
    <property type="component" value="Unassembled WGS sequence"/>
</dbReference>
<dbReference type="InterPro" id="IPR013784">
    <property type="entry name" value="Carb-bd-like_fold"/>
</dbReference>
<keyword evidence="11" id="KW-1185">Reference proteome</keyword>
<protein>
    <submittedName>
        <fullName evidence="10">Alpha-amylase family glycosyl hydrolase</fullName>
    </submittedName>
</protein>
<feature type="domain" description="CBM20" evidence="9">
    <location>
        <begin position="649"/>
        <end position="754"/>
    </location>
</feature>
<evidence type="ECO:0000256" key="2">
    <source>
        <dbReference type="ARBA" id="ARBA00008061"/>
    </source>
</evidence>
<dbReference type="PANTHER" id="PTHR10357:SF215">
    <property type="entry name" value="ALPHA-AMYLASE 1"/>
    <property type="match status" value="1"/>
</dbReference>
<dbReference type="PROSITE" id="PS51166">
    <property type="entry name" value="CBM20"/>
    <property type="match status" value="1"/>
</dbReference>
<dbReference type="Pfam" id="PF00128">
    <property type="entry name" value="Alpha-amylase"/>
    <property type="match status" value="1"/>
</dbReference>
<dbReference type="Gene3D" id="2.60.40.10">
    <property type="entry name" value="Immunoglobulins"/>
    <property type="match status" value="2"/>
</dbReference>
<dbReference type="SUPFAM" id="SSF81296">
    <property type="entry name" value="E set domains"/>
    <property type="match status" value="1"/>
</dbReference>
<dbReference type="InterPro" id="IPR031319">
    <property type="entry name" value="A-amylase_C"/>
</dbReference>